<feature type="transmembrane region" description="Helical" evidence="12">
    <location>
        <begin position="346"/>
        <end position="370"/>
    </location>
</feature>
<feature type="transmembrane region" description="Helical" evidence="12">
    <location>
        <begin position="526"/>
        <end position="545"/>
    </location>
</feature>
<evidence type="ECO:0000256" key="6">
    <source>
        <dbReference type="ARBA" id="ARBA00023136"/>
    </source>
</evidence>
<dbReference type="Proteomes" id="UP000449547">
    <property type="component" value="Unassembled WGS sequence"/>
</dbReference>
<evidence type="ECO:0000256" key="3">
    <source>
        <dbReference type="ARBA" id="ARBA00022448"/>
    </source>
</evidence>
<name>A0A642UR32_DIURU</name>
<dbReference type="AlphaFoldDB" id="A0A642UR32"/>
<feature type="transmembrane region" description="Helical" evidence="12">
    <location>
        <begin position="209"/>
        <end position="227"/>
    </location>
</feature>
<feature type="transmembrane region" description="Helical" evidence="12">
    <location>
        <begin position="288"/>
        <end position="310"/>
    </location>
</feature>
<dbReference type="FunFam" id="1.10.4160.10:FF:000007">
    <property type="entry name" value="Pyridoxine transporter"/>
    <property type="match status" value="1"/>
</dbReference>
<dbReference type="EMBL" id="SWFT01000066">
    <property type="protein sequence ID" value="KAA8903758.1"/>
    <property type="molecule type" value="Genomic_DNA"/>
</dbReference>
<dbReference type="PANTHER" id="PTHR31806">
    <property type="entry name" value="PURINE-CYTOSINE PERMEASE FCY2-RELATED"/>
    <property type="match status" value="1"/>
</dbReference>
<accession>A0A642UR32</accession>
<evidence type="ECO:0000256" key="11">
    <source>
        <dbReference type="SAM" id="MobiDB-lite"/>
    </source>
</evidence>
<keyword evidence="4 12" id="KW-0812">Transmembrane</keyword>
<feature type="transmembrane region" description="Helical" evidence="12">
    <location>
        <begin position="484"/>
        <end position="506"/>
    </location>
</feature>
<dbReference type="OMA" id="YERWAWV"/>
<dbReference type="PIRSF" id="PIRSF002744">
    <property type="entry name" value="Pur-cyt_permease"/>
    <property type="match status" value="1"/>
</dbReference>
<evidence type="ECO:0000256" key="4">
    <source>
        <dbReference type="ARBA" id="ARBA00022692"/>
    </source>
</evidence>
<feature type="compositionally biased region" description="Acidic residues" evidence="11">
    <location>
        <begin position="7"/>
        <end position="19"/>
    </location>
</feature>
<keyword evidence="6 10" id="KW-0472">Membrane</keyword>
<organism evidence="13 14">
    <name type="scientific">Diutina rugosa</name>
    <name type="common">Yeast</name>
    <name type="synonym">Candida rugosa</name>
    <dbReference type="NCBI Taxonomy" id="5481"/>
    <lineage>
        <taxon>Eukaryota</taxon>
        <taxon>Fungi</taxon>
        <taxon>Dikarya</taxon>
        <taxon>Ascomycota</taxon>
        <taxon>Saccharomycotina</taxon>
        <taxon>Pichiomycetes</taxon>
        <taxon>Debaryomycetaceae</taxon>
        <taxon>Diutina</taxon>
    </lineage>
</organism>
<evidence type="ECO:0000256" key="1">
    <source>
        <dbReference type="ARBA" id="ARBA00004141"/>
    </source>
</evidence>
<dbReference type="Pfam" id="PF02133">
    <property type="entry name" value="Transp_cyt_pur"/>
    <property type="match status" value="1"/>
</dbReference>
<feature type="transmembrane region" description="Helical" evidence="12">
    <location>
        <begin position="254"/>
        <end position="276"/>
    </location>
</feature>
<comment type="similarity">
    <text evidence="2 10">Belongs to the purine-cytosine permease (2.A.39) family.</text>
</comment>
<evidence type="ECO:0000313" key="13">
    <source>
        <dbReference type="EMBL" id="KAA8903758.1"/>
    </source>
</evidence>
<evidence type="ECO:0000256" key="8">
    <source>
        <dbReference type="ARBA" id="ARBA00073028"/>
    </source>
</evidence>
<evidence type="ECO:0000256" key="9">
    <source>
        <dbReference type="ARBA" id="ARBA00083325"/>
    </source>
</evidence>
<dbReference type="RefSeq" id="XP_034012964.1">
    <property type="nucleotide sequence ID" value="XM_034154903.1"/>
</dbReference>
<keyword evidence="14" id="KW-1185">Reference proteome</keyword>
<dbReference type="PANTHER" id="PTHR31806:SF17">
    <property type="entry name" value="VITAMIN B6 TRANSPORTER TPN1"/>
    <property type="match status" value="1"/>
</dbReference>
<dbReference type="GO" id="GO:0005886">
    <property type="term" value="C:plasma membrane"/>
    <property type="evidence" value="ECO:0007669"/>
    <property type="project" value="TreeGrafter"/>
</dbReference>
<comment type="function">
    <text evidence="7">Thiamine-regulated, high affinity import carrier of pyridoxine, pyridoxal and pyridoxamine.</text>
</comment>
<evidence type="ECO:0000256" key="12">
    <source>
        <dbReference type="SAM" id="Phobius"/>
    </source>
</evidence>
<dbReference type="GO" id="GO:0022857">
    <property type="term" value="F:transmembrane transporter activity"/>
    <property type="evidence" value="ECO:0007669"/>
    <property type="project" value="InterPro"/>
</dbReference>
<feature type="transmembrane region" description="Helical" evidence="12">
    <location>
        <begin position="72"/>
        <end position="94"/>
    </location>
</feature>
<dbReference type="Gene3D" id="1.10.4160.10">
    <property type="entry name" value="Hydantoin permease"/>
    <property type="match status" value="1"/>
</dbReference>
<protein>
    <recommendedName>
        <fullName evidence="8">Vitamin B6 transporter TPN1</fullName>
    </recommendedName>
    <alternativeName>
        <fullName evidence="9">Transport of pyridoxine protein 1</fullName>
    </alternativeName>
</protein>
<comment type="subcellular location">
    <subcellularLocation>
        <location evidence="1">Membrane</location>
        <topology evidence="1">Multi-pass membrane protein</topology>
    </subcellularLocation>
</comment>
<sequence length="552" mass="61141">MGKLRDDDDAGHEDVVEVDSYDHPQGSSSSVGGKFWYYTKLASKRLDALGVETRGIDRSPPYERASNRRKQLISVVGLWLSACGGLSSMSSFFLGPLLFGLGLRNSVIPGLIGHTVGCFIAAYCSMMGPRSGCRQMVGARFLFGWWTVKIVSLFGVIGVMGWSVVNSVVGGQILASISNEKVPLVVGIIIIMVVSLLVSVCGIKQLIRVEAFFAIPVNVAFLTLYIVSSQKYRYLSNDDSPEVADDPATIKGNWLSFFSLCYSITATWGTIASDYYVLFPENTPDMTVFLLTLLGIWVPTTFVGVAGLLIGNCALKYPPWAEAYEKYGMGGLLWAAFEPWGGGGKFLLILIFLSLISNNIINTYSAAFGLQLGGRFFARIPRWMWSIGVFGVCLVCALVGRNAFSTILGNFLPMIGYWISMYFIMLLEENQIFRTDYFKHLFTKEFPTEEMHQGSYKEKQFAATRDVRLHQHYNWKVWNDKSRLTQGIAATISFLCGVSGVVLGMSQTYWVGPVAKAIGGEYGGDIAMWMCMGISGVVYPPLRYWELKKFGR</sequence>
<comment type="caution">
    <text evidence="13">The sequence shown here is derived from an EMBL/GenBank/DDBJ whole genome shotgun (WGS) entry which is preliminary data.</text>
</comment>
<dbReference type="VEuPathDB" id="FungiDB:DIURU_002270"/>
<dbReference type="InterPro" id="IPR001248">
    <property type="entry name" value="Pur-cyt_permease"/>
</dbReference>
<feature type="transmembrane region" description="Helical" evidence="12">
    <location>
        <begin position="382"/>
        <end position="401"/>
    </location>
</feature>
<keyword evidence="5 12" id="KW-1133">Transmembrane helix</keyword>
<feature type="transmembrane region" description="Helical" evidence="12">
    <location>
        <begin position="137"/>
        <end position="162"/>
    </location>
</feature>
<evidence type="ECO:0000256" key="10">
    <source>
        <dbReference type="PIRNR" id="PIRNR002744"/>
    </source>
</evidence>
<feature type="transmembrane region" description="Helical" evidence="12">
    <location>
        <begin position="407"/>
        <end position="427"/>
    </location>
</feature>
<proteinExistence type="inferred from homology"/>
<dbReference type="InterPro" id="IPR026030">
    <property type="entry name" value="Pur-cyt_permease_Fcy2/21/22"/>
</dbReference>
<evidence type="ECO:0000256" key="2">
    <source>
        <dbReference type="ARBA" id="ARBA00008974"/>
    </source>
</evidence>
<feature type="transmembrane region" description="Helical" evidence="12">
    <location>
        <begin position="182"/>
        <end position="202"/>
    </location>
</feature>
<dbReference type="GO" id="GO:0000329">
    <property type="term" value="C:fungal-type vacuole membrane"/>
    <property type="evidence" value="ECO:0007669"/>
    <property type="project" value="TreeGrafter"/>
</dbReference>
<dbReference type="OrthoDB" id="5428495at2759"/>
<feature type="transmembrane region" description="Helical" evidence="12">
    <location>
        <begin position="106"/>
        <end position="125"/>
    </location>
</feature>
<keyword evidence="3 10" id="KW-0813">Transport</keyword>
<reference evidence="13 14" key="1">
    <citation type="submission" date="2019-07" db="EMBL/GenBank/DDBJ databases">
        <title>Genome assembly of two rare yeast pathogens: Diutina rugosa and Trichomonascus ciferrii.</title>
        <authorList>
            <person name="Mixao V."/>
            <person name="Saus E."/>
            <person name="Hansen A."/>
            <person name="Lass-Flor C."/>
            <person name="Gabaldon T."/>
        </authorList>
    </citation>
    <scope>NUCLEOTIDE SEQUENCE [LARGE SCALE GENOMIC DNA]</scope>
    <source>
        <strain evidence="13 14">CBS 613</strain>
    </source>
</reference>
<evidence type="ECO:0000256" key="7">
    <source>
        <dbReference type="ARBA" id="ARBA00056781"/>
    </source>
</evidence>
<gene>
    <name evidence="13" type="ORF">DIURU_002270</name>
</gene>
<evidence type="ECO:0000256" key="5">
    <source>
        <dbReference type="ARBA" id="ARBA00022989"/>
    </source>
</evidence>
<feature type="region of interest" description="Disordered" evidence="11">
    <location>
        <begin position="1"/>
        <end position="29"/>
    </location>
</feature>
<dbReference type="GeneID" id="54780921"/>
<evidence type="ECO:0000313" key="14">
    <source>
        <dbReference type="Proteomes" id="UP000449547"/>
    </source>
</evidence>